<evidence type="ECO:0000256" key="1">
    <source>
        <dbReference type="ARBA" id="ARBA00007730"/>
    </source>
</evidence>
<comment type="similarity">
    <text evidence="1">Belongs to the aspartyl/asparaginyl beta-hydroxylase family.</text>
</comment>
<protein>
    <submittedName>
        <fullName evidence="5">Aspartyl/asparaginyl beta-hydroxylase domain-containing protein</fullName>
    </submittedName>
</protein>
<dbReference type="SUPFAM" id="SSF48452">
    <property type="entry name" value="TPR-like"/>
    <property type="match status" value="1"/>
</dbReference>
<sequence>MSQLSATAATHLRSAADARASGNPILELQHIEAALKDAPGHPAVLNSRGIRALADREFRLAADCFRQAAETDSGAPALWLNLATAARGLKDTKLELEALDHILKIDQADLMANIRRAEVHEILGETSQTLRFWSQAIAIGGAIPSPSPMVQELLQHGRRFVAAQQSRLTDRLDNRFREMATGQGIAASRRMQAAVDVALGRRRVYHNECHGLHFPFLPEDEFFERHHFPWMAEIERHTPAIRAELEKLLTEGMPGARPYVRMDPGTPRNKWSDLDNSERWNAYFLWHHGTRVEEACARCPATAAALDAVPRSTIPGRAPTAFFSLLAPKSKIPPHTGVTNTRAIVHLPLIVPSGCAFRVGGETRPWIEGEAFAFDDTIEHEAWNDSDELRAVLIFDVWNPHLTTDEQALLSAFFEEGAALGISTVVEG</sequence>
<evidence type="ECO:0000256" key="2">
    <source>
        <dbReference type="ARBA" id="ARBA00022964"/>
    </source>
</evidence>
<evidence type="ECO:0000256" key="3">
    <source>
        <dbReference type="ARBA" id="ARBA00023002"/>
    </source>
</evidence>
<keyword evidence="6" id="KW-1185">Reference proteome</keyword>
<dbReference type="InterPro" id="IPR007803">
    <property type="entry name" value="Asp/Arg/Pro-Hydrxlase"/>
</dbReference>
<dbReference type="Gene3D" id="2.60.120.330">
    <property type="entry name" value="B-lactam Antibiotic, Isopenicillin N Synthase, Chain"/>
    <property type="match status" value="1"/>
</dbReference>
<dbReference type="InterPro" id="IPR051821">
    <property type="entry name" value="Asp/Asn_beta-hydroxylase"/>
</dbReference>
<dbReference type="EMBL" id="CP116805">
    <property type="protein sequence ID" value="WCL54142.1"/>
    <property type="molecule type" value="Genomic_DNA"/>
</dbReference>
<proteinExistence type="inferred from homology"/>
<dbReference type="PANTHER" id="PTHR46332:SF5">
    <property type="entry name" value="ASPARTATE BETA-HYDROXYLASE DOMAIN CONTAINING 2"/>
    <property type="match status" value="1"/>
</dbReference>
<dbReference type="SUPFAM" id="SSF51197">
    <property type="entry name" value="Clavaminate synthase-like"/>
    <property type="match status" value="1"/>
</dbReference>
<reference evidence="5" key="1">
    <citation type="submission" date="2023-01" db="EMBL/GenBank/DDBJ databases">
        <title>The genome sequence of Kordiimonadaceae bacterium 6D33.</title>
        <authorList>
            <person name="Liu Y."/>
        </authorList>
    </citation>
    <scope>NUCLEOTIDE SEQUENCE</scope>
    <source>
        <strain evidence="5">6D33</strain>
    </source>
</reference>
<accession>A0AAE9XQ13</accession>
<evidence type="ECO:0000313" key="6">
    <source>
        <dbReference type="Proteomes" id="UP001217500"/>
    </source>
</evidence>
<dbReference type="AlphaFoldDB" id="A0AAE9XQ13"/>
<dbReference type="KEGG" id="gso:PH603_00025"/>
<dbReference type="RefSeq" id="WP_289503861.1">
    <property type="nucleotide sequence ID" value="NZ_CP116805.1"/>
</dbReference>
<dbReference type="Proteomes" id="UP001217500">
    <property type="component" value="Chromosome"/>
</dbReference>
<dbReference type="Pfam" id="PF05118">
    <property type="entry name" value="Asp_Arg_Hydrox"/>
    <property type="match status" value="1"/>
</dbReference>
<feature type="domain" description="Aspartyl/asparaginy/proline hydroxylase" evidence="4">
    <location>
        <begin position="236"/>
        <end position="400"/>
    </location>
</feature>
<evidence type="ECO:0000259" key="4">
    <source>
        <dbReference type="Pfam" id="PF05118"/>
    </source>
</evidence>
<keyword evidence="3" id="KW-0560">Oxidoreductase</keyword>
<keyword evidence="2" id="KW-0223">Dioxygenase</keyword>
<dbReference type="InterPro" id="IPR027443">
    <property type="entry name" value="IPNS-like_sf"/>
</dbReference>
<dbReference type="Gene3D" id="1.25.40.10">
    <property type="entry name" value="Tetratricopeptide repeat domain"/>
    <property type="match status" value="1"/>
</dbReference>
<dbReference type="GO" id="GO:0051213">
    <property type="term" value="F:dioxygenase activity"/>
    <property type="evidence" value="ECO:0007669"/>
    <property type="project" value="UniProtKB-KW"/>
</dbReference>
<dbReference type="InterPro" id="IPR011990">
    <property type="entry name" value="TPR-like_helical_dom_sf"/>
</dbReference>
<name>A0AAE9XQ13_9PROT</name>
<dbReference type="PANTHER" id="PTHR46332">
    <property type="entry name" value="ASPARTATE BETA-HYDROXYLASE DOMAIN-CONTAINING PROTEIN 2"/>
    <property type="match status" value="1"/>
</dbReference>
<gene>
    <name evidence="5" type="ORF">PH603_00025</name>
</gene>
<dbReference type="GO" id="GO:0016020">
    <property type="term" value="C:membrane"/>
    <property type="evidence" value="ECO:0007669"/>
    <property type="project" value="TreeGrafter"/>
</dbReference>
<organism evidence="5 6">
    <name type="scientific">Gimibacter soli</name>
    <dbReference type="NCBI Taxonomy" id="3024400"/>
    <lineage>
        <taxon>Bacteria</taxon>
        <taxon>Pseudomonadati</taxon>
        <taxon>Pseudomonadota</taxon>
        <taxon>Alphaproteobacteria</taxon>
        <taxon>Kordiimonadales</taxon>
        <taxon>Temperatibacteraceae</taxon>
        <taxon>Gimibacter</taxon>
    </lineage>
</organism>
<evidence type="ECO:0000313" key="5">
    <source>
        <dbReference type="EMBL" id="WCL54142.1"/>
    </source>
</evidence>